<reference evidence="1" key="1">
    <citation type="submission" date="2021-05" db="EMBL/GenBank/DDBJ databases">
        <authorList>
            <person name="Alioto T."/>
            <person name="Alioto T."/>
            <person name="Gomez Garrido J."/>
        </authorList>
    </citation>
    <scope>NUCLEOTIDE SEQUENCE</scope>
</reference>
<dbReference type="AlphaFoldDB" id="A0A8D8YK70"/>
<evidence type="ECO:0000313" key="1">
    <source>
        <dbReference type="EMBL" id="CAG6730059.1"/>
    </source>
</evidence>
<organism evidence="1">
    <name type="scientific">Cacopsylla melanoneura</name>
    <dbReference type="NCBI Taxonomy" id="428564"/>
    <lineage>
        <taxon>Eukaryota</taxon>
        <taxon>Metazoa</taxon>
        <taxon>Ecdysozoa</taxon>
        <taxon>Arthropoda</taxon>
        <taxon>Hexapoda</taxon>
        <taxon>Insecta</taxon>
        <taxon>Pterygota</taxon>
        <taxon>Neoptera</taxon>
        <taxon>Paraneoptera</taxon>
        <taxon>Hemiptera</taxon>
        <taxon>Sternorrhyncha</taxon>
        <taxon>Psylloidea</taxon>
        <taxon>Psyllidae</taxon>
        <taxon>Psyllinae</taxon>
        <taxon>Cacopsylla</taxon>
    </lineage>
</organism>
<protein>
    <submittedName>
        <fullName evidence="1">Uncharacterized protein</fullName>
    </submittedName>
</protein>
<name>A0A8D8YK70_9HEMI</name>
<dbReference type="EMBL" id="HBUF01380512">
    <property type="protein sequence ID" value="CAG6730058.1"/>
    <property type="molecule type" value="Transcribed_RNA"/>
</dbReference>
<dbReference type="EMBL" id="HBUF01380513">
    <property type="protein sequence ID" value="CAG6730059.1"/>
    <property type="molecule type" value="Transcribed_RNA"/>
</dbReference>
<accession>A0A8D8YK70</accession>
<sequence>MTDVKTNELVLNRKNRFYFVLNPYCFRDTGGRKWTARLTLSWPSMSTDLDETKFLGKSSFWTEMNRFYFVLSPYRFRDTGGRKWTASLTLSWPFMLTDLDETKFFGKSSF</sequence>
<proteinExistence type="predicted"/>